<comment type="caution">
    <text evidence="2">The sequence shown here is derived from an EMBL/GenBank/DDBJ whole genome shotgun (WGS) entry which is preliminary data.</text>
</comment>
<dbReference type="Proteomes" id="UP000239898">
    <property type="component" value="Unassembled WGS sequence"/>
</dbReference>
<dbReference type="AlphaFoldDB" id="A0A2S6YYM6"/>
<organism evidence="2 3">
    <name type="scientific">Xanthomonas theicola</name>
    <dbReference type="NCBI Taxonomy" id="56464"/>
    <lineage>
        <taxon>Bacteria</taxon>
        <taxon>Pseudomonadati</taxon>
        <taxon>Pseudomonadota</taxon>
        <taxon>Gammaproteobacteria</taxon>
        <taxon>Lysobacterales</taxon>
        <taxon>Lysobacteraceae</taxon>
        <taxon>Xanthomonas</taxon>
    </lineage>
</organism>
<dbReference type="InterPro" id="IPR010566">
    <property type="entry name" value="Haemolys_ca-bd"/>
</dbReference>
<dbReference type="RefSeq" id="WP_146095535.1">
    <property type="nucleotide sequence ID" value="NZ_MIGX01000423.1"/>
</dbReference>
<sequence>DVIKQYDDSSNRMDVVKFVDLNSTEVQGVERRGNDLVMRFAGGDQLTLSGYYHSDNWWEYKINQLQFAD</sequence>
<name>A0A2S6YYM6_9XANT</name>
<dbReference type="EMBL" id="MIGX01000423">
    <property type="protein sequence ID" value="PPT68239.1"/>
    <property type="molecule type" value="Genomic_DNA"/>
</dbReference>
<evidence type="ECO:0000313" key="2">
    <source>
        <dbReference type="EMBL" id="PPT68239.1"/>
    </source>
</evidence>
<feature type="domain" description="Haemolysin-type calcium binding-related" evidence="1">
    <location>
        <begin position="35"/>
        <end position="69"/>
    </location>
</feature>
<feature type="non-terminal residue" evidence="2">
    <location>
        <position position="69"/>
    </location>
</feature>
<feature type="non-terminal residue" evidence="2">
    <location>
        <position position="1"/>
    </location>
</feature>
<evidence type="ECO:0000313" key="3">
    <source>
        <dbReference type="Proteomes" id="UP000239898"/>
    </source>
</evidence>
<accession>A0A2S6YYM6</accession>
<gene>
    <name evidence="2" type="ORF">XthCFBP4691_20950</name>
</gene>
<reference evidence="2 3" key="1">
    <citation type="submission" date="2016-08" db="EMBL/GenBank/DDBJ databases">
        <title>Evolution of the type three secretion system and type three effector repertoires in Xanthomonas.</title>
        <authorList>
            <person name="Merda D."/>
            <person name="Briand M."/>
            <person name="Bosis E."/>
            <person name="Rousseau C."/>
            <person name="Portier P."/>
            <person name="Jacques M.-A."/>
            <person name="Fischer-Le Saux M."/>
        </authorList>
    </citation>
    <scope>NUCLEOTIDE SEQUENCE [LARGE SCALE GENOMIC DNA]</scope>
    <source>
        <strain evidence="2 3">CFBP 4691</strain>
    </source>
</reference>
<keyword evidence="3" id="KW-1185">Reference proteome</keyword>
<proteinExistence type="predicted"/>
<dbReference type="Pfam" id="PF06594">
    <property type="entry name" value="HCBP_related"/>
    <property type="match status" value="1"/>
</dbReference>
<protein>
    <recommendedName>
        <fullName evidence="1">Haemolysin-type calcium binding-related domain-containing protein</fullName>
    </recommendedName>
</protein>
<evidence type="ECO:0000259" key="1">
    <source>
        <dbReference type="Pfam" id="PF06594"/>
    </source>
</evidence>